<evidence type="ECO:0000313" key="1">
    <source>
        <dbReference type="EMBL" id="KAB6336847.1"/>
    </source>
</evidence>
<name>A0A1H4C2G2_9BACE</name>
<accession>A0A1H4C2G2</accession>
<reference evidence="2 3" key="1">
    <citation type="submission" date="2016-10" db="EMBL/GenBank/DDBJ databases">
        <authorList>
            <person name="de Groot N.N."/>
        </authorList>
    </citation>
    <scope>NUCLEOTIDE SEQUENCE [LARGE SCALE GENOMIC DNA]</scope>
    <source>
        <strain evidence="2 3">NLAE-zl-G339</strain>
    </source>
</reference>
<evidence type="ECO:0000313" key="3">
    <source>
        <dbReference type="Proteomes" id="UP000183040"/>
    </source>
</evidence>
<proteinExistence type="predicted"/>
<dbReference type="AlphaFoldDB" id="A0A1H4C2G2"/>
<protein>
    <submittedName>
        <fullName evidence="1">DUF4843 domain-containing protein</fullName>
    </submittedName>
</protein>
<organism evidence="2 3">
    <name type="scientific">Bacteroides xylanisolvens</name>
    <dbReference type="NCBI Taxonomy" id="371601"/>
    <lineage>
        <taxon>Bacteria</taxon>
        <taxon>Pseudomonadati</taxon>
        <taxon>Bacteroidota</taxon>
        <taxon>Bacteroidia</taxon>
        <taxon>Bacteroidales</taxon>
        <taxon>Bacteroidaceae</taxon>
        <taxon>Bacteroides</taxon>
    </lineage>
</organism>
<sequence>MKKIVIKSILAISCFSLCLISCGKEEIPYFDSQYNAVRFNSTNEYDAETDIFKGNYSFLENPFDEYGEYELPLVLVGNVSTEDRTVNYVINAEETTAPENSYEITAAVIPANSLKGTIKIRLFNTDEIQNGASYKLYIQLKESSTLGLGPKEYITATVSWNNNIIAPPATERYVWMTYNSLIKSSLAPTSYSTTAYSSNALKTIVTALDWDDWDDMTAHPDQPQRPTYFTYKYLANYRLFVTDKSYEAYAAKLADYLKKYQKEHPDTPLVHNEGNLKGQIIEARTY</sequence>
<evidence type="ECO:0000313" key="2">
    <source>
        <dbReference type="EMBL" id="SEA54520.1"/>
    </source>
</evidence>
<dbReference type="InterPro" id="IPR032299">
    <property type="entry name" value="DUF4843"/>
</dbReference>
<dbReference type="EMBL" id="WDCP01000070">
    <property type="protein sequence ID" value="KAB6336847.1"/>
    <property type="molecule type" value="Genomic_DNA"/>
</dbReference>
<reference evidence="1 4" key="2">
    <citation type="journal article" date="2019" name="Nat. Med.">
        <title>A library of human gut bacterial isolates paired with longitudinal multiomics data enables mechanistic microbiome research.</title>
        <authorList>
            <person name="Poyet M."/>
            <person name="Groussin M."/>
            <person name="Gibbons S.M."/>
            <person name="Avila-Pacheco J."/>
            <person name="Jiang X."/>
            <person name="Kearney S.M."/>
            <person name="Perrotta A.R."/>
            <person name="Berdy B."/>
            <person name="Zhao S."/>
            <person name="Lieberman T.D."/>
            <person name="Swanson P.K."/>
            <person name="Smith M."/>
            <person name="Roesemann S."/>
            <person name="Alexander J.E."/>
            <person name="Rich S.A."/>
            <person name="Livny J."/>
            <person name="Vlamakis H."/>
            <person name="Clish C."/>
            <person name="Bullock K."/>
            <person name="Deik A."/>
            <person name="Scott J."/>
            <person name="Pierce K.A."/>
            <person name="Xavier R.J."/>
            <person name="Alm E.J."/>
        </authorList>
    </citation>
    <scope>NUCLEOTIDE SEQUENCE [LARGE SCALE GENOMIC DNA]</scope>
    <source>
        <strain evidence="1 4">BIOML-A16</strain>
    </source>
</reference>
<dbReference type="EMBL" id="FNRP01000008">
    <property type="protein sequence ID" value="SEA54520.1"/>
    <property type="molecule type" value="Genomic_DNA"/>
</dbReference>
<dbReference type="Proteomes" id="UP000438288">
    <property type="component" value="Unassembled WGS sequence"/>
</dbReference>
<gene>
    <name evidence="1" type="ORF">GAZ43_20910</name>
    <name evidence="2" type="ORF">SAMN04487924_10816</name>
</gene>
<dbReference type="Pfam" id="PF16132">
    <property type="entry name" value="DUF4843"/>
    <property type="match status" value="1"/>
</dbReference>
<dbReference type="RefSeq" id="WP_008640707.1">
    <property type="nucleotide sequence ID" value="NZ_CAKOCS010000060.1"/>
</dbReference>
<dbReference type="Proteomes" id="UP000183040">
    <property type="component" value="Unassembled WGS sequence"/>
</dbReference>
<evidence type="ECO:0000313" key="4">
    <source>
        <dbReference type="Proteomes" id="UP000438288"/>
    </source>
</evidence>